<accession>A0ABD2VX84</accession>
<gene>
    <name evidence="1" type="ORF">TKK_018927</name>
</gene>
<proteinExistence type="predicted"/>
<dbReference type="Proteomes" id="UP001627154">
    <property type="component" value="Unassembled WGS sequence"/>
</dbReference>
<comment type="caution">
    <text evidence="1">The sequence shown here is derived from an EMBL/GenBank/DDBJ whole genome shotgun (WGS) entry which is preliminary data.</text>
</comment>
<reference evidence="1 2" key="1">
    <citation type="journal article" date="2024" name="bioRxiv">
        <title>A reference genome for Trichogramma kaykai: A tiny desert-dwelling parasitoid wasp with competing sex-ratio distorters.</title>
        <authorList>
            <person name="Culotta J."/>
            <person name="Lindsey A.R."/>
        </authorList>
    </citation>
    <scope>NUCLEOTIDE SEQUENCE [LARGE SCALE GENOMIC DNA]</scope>
    <source>
        <strain evidence="1 2">KSX58</strain>
    </source>
</reference>
<evidence type="ECO:0000313" key="2">
    <source>
        <dbReference type="Proteomes" id="UP001627154"/>
    </source>
</evidence>
<protein>
    <submittedName>
        <fullName evidence="1">Uncharacterized protein</fullName>
    </submittedName>
</protein>
<evidence type="ECO:0000313" key="1">
    <source>
        <dbReference type="EMBL" id="KAL3385354.1"/>
    </source>
</evidence>
<keyword evidence="2" id="KW-1185">Reference proteome</keyword>
<organism evidence="1 2">
    <name type="scientific">Trichogramma kaykai</name>
    <dbReference type="NCBI Taxonomy" id="54128"/>
    <lineage>
        <taxon>Eukaryota</taxon>
        <taxon>Metazoa</taxon>
        <taxon>Ecdysozoa</taxon>
        <taxon>Arthropoda</taxon>
        <taxon>Hexapoda</taxon>
        <taxon>Insecta</taxon>
        <taxon>Pterygota</taxon>
        <taxon>Neoptera</taxon>
        <taxon>Endopterygota</taxon>
        <taxon>Hymenoptera</taxon>
        <taxon>Apocrita</taxon>
        <taxon>Proctotrupomorpha</taxon>
        <taxon>Chalcidoidea</taxon>
        <taxon>Trichogrammatidae</taxon>
        <taxon>Trichogramma</taxon>
    </lineage>
</organism>
<sequence length="102" mass="11548">MPLWLQDNGYETFLYLSRMRVLREIVARAAAAQWPRVVDVVLTTYTTMGTMLLIDLEQTQPYFTTSGHCWLDLADFQAIVEALARLHSASLMGSPVKESPKT</sequence>
<dbReference type="EMBL" id="JBJJXI010000157">
    <property type="protein sequence ID" value="KAL3385354.1"/>
    <property type="molecule type" value="Genomic_DNA"/>
</dbReference>
<name>A0ABD2VX84_9HYME</name>
<dbReference type="AlphaFoldDB" id="A0ABD2VX84"/>